<dbReference type="SMART" id="SM00776">
    <property type="entry name" value="NPCBM"/>
    <property type="match status" value="1"/>
</dbReference>
<dbReference type="InterPro" id="IPR033403">
    <property type="entry name" value="DUF5110"/>
</dbReference>
<keyword evidence="3" id="KW-0732">Signal</keyword>
<dbReference type="Pfam" id="PF21365">
    <property type="entry name" value="Glyco_hydro_31_3rd"/>
    <property type="match status" value="1"/>
</dbReference>
<dbReference type="InterPro" id="IPR013780">
    <property type="entry name" value="Glyco_hydro_b"/>
</dbReference>
<dbReference type="Pfam" id="PF08305">
    <property type="entry name" value="NPCBM"/>
    <property type="match status" value="1"/>
</dbReference>
<evidence type="ECO:0000256" key="3">
    <source>
        <dbReference type="SAM" id="SignalP"/>
    </source>
</evidence>
<organism evidence="5 6">
    <name type="scientific">Longispora fulva</name>
    <dbReference type="NCBI Taxonomy" id="619741"/>
    <lineage>
        <taxon>Bacteria</taxon>
        <taxon>Bacillati</taxon>
        <taxon>Actinomycetota</taxon>
        <taxon>Actinomycetes</taxon>
        <taxon>Micromonosporales</taxon>
        <taxon>Micromonosporaceae</taxon>
        <taxon>Longispora</taxon>
    </lineage>
</organism>
<dbReference type="Gene3D" id="2.60.40.1180">
    <property type="entry name" value="Golgi alpha-mannosidase II"/>
    <property type="match status" value="2"/>
</dbReference>
<dbReference type="InterPro" id="IPR011013">
    <property type="entry name" value="Gal_mutarotase_sf_dom"/>
</dbReference>
<name>A0A8J7G880_9ACTN</name>
<dbReference type="InterPro" id="IPR018905">
    <property type="entry name" value="A-galactase_NEW3"/>
</dbReference>
<dbReference type="SUPFAM" id="SSF51011">
    <property type="entry name" value="Glycosyl hydrolase domain"/>
    <property type="match status" value="1"/>
</dbReference>
<feature type="chain" id="PRO_5035293672" evidence="3">
    <location>
        <begin position="28"/>
        <end position="1206"/>
    </location>
</feature>
<dbReference type="GO" id="GO:0005975">
    <property type="term" value="P:carbohydrate metabolic process"/>
    <property type="evidence" value="ECO:0007669"/>
    <property type="project" value="InterPro"/>
</dbReference>
<keyword evidence="5" id="KW-0378">Hydrolase</keyword>
<dbReference type="Gene3D" id="3.20.20.80">
    <property type="entry name" value="Glycosidases"/>
    <property type="match status" value="1"/>
</dbReference>
<evidence type="ECO:0000313" key="6">
    <source>
        <dbReference type="Proteomes" id="UP000622552"/>
    </source>
</evidence>
<dbReference type="Gene3D" id="2.60.120.1060">
    <property type="entry name" value="NPCBM/NEW2 domain"/>
    <property type="match status" value="1"/>
</dbReference>
<dbReference type="Pfam" id="PF10633">
    <property type="entry name" value="NPCBM_assoc"/>
    <property type="match status" value="1"/>
</dbReference>
<reference evidence="5" key="1">
    <citation type="submission" date="2020-11" db="EMBL/GenBank/DDBJ databases">
        <title>Sequencing the genomes of 1000 actinobacteria strains.</title>
        <authorList>
            <person name="Klenk H.-P."/>
        </authorList>
    </citation>
    <scope>NUCLEOTIDE SEQUENCE</scope>
    <source>
        <strain evidence="5">DSM 45356</strain>
    </source>
</reference>
<dbReference type="SUPFAM" id="SSF51445">
    <property type="entry name" value="(Trans)glycosidases"/>
    <property type="match status" value="1"/>
</dbReference>
<dbReference type="RefSeq" id="WP_197002612.1">
    <property type="nucleotide sequence ID" value="NZ_BONS01000002.1"/>
</dbReference>
<dbReference type="PANTHER" id="PTHR22762">
    <property type="entry name" value="ALPHA-GLUCOSIDASE"/>
    <property type="match status" value="1"/>
</dbReference>
<dbReference type="Gene3D" id="2.60.40.1760">
    <property type="entry name" value="glycosyl hydrolase (family 31)"/>
    <property type="match status" value="1"/>
</dbReference>
<protein>
    <submittedName>
        <fullName evidence="5">Alpha-glucosidase (Family GH31 glycosyl hydrolase)</fullName>
    </submittedName>
</protein>
<dbReference type="InterPro" id="IPR048395">
    <property type="entry name" value="Glyco_hydro_31_C"/>
</dbReference>
<evidence type="ECO:0000256" key="2">
    <source>
        <dbReference type="SAM" id="MobiDB-lite"/>
    </source>
</evidence>
<proteinExistence type="inferred from homology"/>
<feature type="signal peptide" evidence="3">
    <location>
        <begin position="1"/>
        <end position="27"/>
    </location>
</feature>
<dbReference type="EMBL" id="JADOUF010000001">
    <property type="protein sequence ID" value="MBG6135513.1"/>
    <property type="molecule type" value="Genomic_DNA"/>
</dbReference>
<comment type="caution">
    <text evidence="5">The sequence shown here is derived from an EMBL/GenBank/DDBJ whole genome shotgun (WGS) entry which is preliminary data.</text>
</comment>
<dbReference type="GO" id="GO:0030246">
    <property type="term" value="F:carbohydrate binding"/>
    <property type="evidence" value="ECO:0007669"/>
    <property type="project" value="InterPro"/>
</dbReference>
<dbReference type="PANTHER" id="PTHR22762:SF120">
    <property type="entry name" value="HETEROGLYCAN GLUCOSIDASE 1"/>
    <property type="match status" value="1"/>
</dbReference>
<dbReference type="AlphaFoldDB" id="A0A8J7G880"/>
<dbReference type="Pfam" id="PF01055">
    <property type="entry name" value="Glyco_hydro_31_2nd"/>
    <property type="match status" value="1"/>
</dbReference>
<dbReference type="InterPro" id="IPR013222">
    <property type="entry name" value="Glyco_hyd_98_carb-bd"/>
</dbReference>
<comment type="similarity">
    <text evidence="1">Belongs to the glycosyl hydrolase 31 family.</text>
</comment>
<feature type="domain" description="Glycosyl hydrolase family 98 putative carbohydrate-binding module" evidence="4">
    <location>
        <begin position="1060"/>
        <end position="1205"/>
    </location>
</feature>
<dbReference type="InterPro" id="IPR008979">
    <property type="entry name" value="Galactose-bd-like_sf"/>
</dbReference>
<evidence type="ECO:0000259" key="4">
    <source>
        <dbReference type="SMART" id="SM00776"/>
    </source>
</evidence>
<gene>
    <name evidence="5" type="ORF">IW245_001707</name>
</gene>
<dbReference type="CDD" id="cd14752">
    <property type="entry name" value="GH31_N"/>
    <property type="match status" value="1"/>
</dbReference>
<evidence type="ECO:0000256" key="1">
    <source>
        <dbReference type="ARBA" id="ARBA00007806"/>
    </source>
</evidence>
<dbReference type="SUPFAM" id="SSF74650">
    <property type="entry name" value="Galactose mutarotase-like"/>
    <property type="match status" value="1"/>
</dbReference>
<dbReference type="SUPFAM" id="SSF49785">
    <property type="entry name" value="Galactose-binding domain-like"/>
    <property type="match status" value="1"/>
</dbReference>
<accession>A0A8J7G880</accession>
<dbReference type="Pfam" id="PF13802">
    <property type="entry name" value="Gal_mutarotas_2"/>
    <property type="match status" value="1"/>
</dbReference>
<dbReference type="InterPro" id="IPR017853">
    <property type="entry name" value="GH"/>
</dbReference>
<dbReference type="Proteomes" id="UP000622552">
    <property type="component" value="Unassembled WGS sequence"/>
</dbReference>
<evidence type="ECO:0000313" key="5">
    <source>
        <dbReference type="EMBL" id="MBG6135513.1"/>
    </source>
</evidence>
<dbReference type="InterPro" id="IPR025887">
    <property type="entry name" value="Glyco_hydro_31_N_dom"/>
</dbReference>
<sequence>MRRKPLWTAVVGLVLASSALSATPAVAADPGQLGAVTGFTADGATYTFTSGPAKVRVVFQKADVFRLWLAPDGEFTDPANTGAGAKTVVKTDYPVPATTWKETRDSYELRTASARLVARKNPLTFTLYKADGAKVWQETAPLSWTPGSATQSLSRGDKEQFFGGGMQNGRFSHRDQTVQVSTDYNWEDGGNPNAVPYYMSTAGYGVFRNTFAPGSYAFTAPVKTTHEERRYDAYFFVGDLKTSLDRYTELTGRPFMPPVYGLEYGDADCYNRSNPAYQGSRDPDKLHTPDAVRVAQGFVDHDMPRGWMLVNDGYGCEYTSLDTVGTALRDRNIDMGLWTERALTNQPYEVGTAGVRVRKLDVAWVGEGYRQALSGCEDAHDGIERHSDARGFVWMVEGWAGSQRCAVTWTGDHAGSLDAIRWQVPAIHGSGLSGQAYAAGDVDGIFGGSAESYVRDLQWKTFTPALMSMSGWAEYDKQPWTRGEPYTSINRDYLKLRERLLPYFYTYAAEAHRTGTPIARSLVLEYPDDPKTWGSAAAEEFLAGEDFLVAPVYTTGESRSGIYLPKGTWVDYWSGRLYQGPTTIESYQAPLAKLPLFVKAGAVVPMWTEGINNHREHAPTDRLTLDVYPAGNSSFTLHEDDGVTRSTASASQEFTVTAPKDGAGNVSVRIGPSVGAYTGSPAARPYELTLHTGSAPSAVMVEHDALPKLADRAAYDAASVGWFYDPADRAGVVRVKTASVAVTASMTVELVGGTALGGLFPTDGLGRVEVGAPGFAPPGQVHEESVLFRNLTGQPVKDVALSLQVPAGWTATPVGRPTSDLVLPGKVFEVRFRVTPAEGPGDKTTTGKATYTVRGRQQSAAGNATTQVPYGSLAAARNNVATSDDGATTAGNIDGSGSSFSAQSLAAAGAAPGATVTAKGTSFTWPNVAAGQPDNVTAKGQTISLTGQGTHLAVLATGTGQANGPVTVRYTDGSTETRDLGVPNWCCADPGGFGASVALATQGKNTAAGPHQYPTVTYRVFYQQVRVDPGKTVQAITLPDAPALHLFAATVTTVPLPPAPTGDSWASDLTWVESSNGWGPVERDHSNGEDDGGDGAPITLAGTVYPKGLGAHADSTVTYHLDKRCGRFTATVGVDDEIADYGSVVFAVRVDGVEKYRSPLMTGVSAPVPVSVDVTGGRLVDLVVTDGGDGKGGDHADWAAARFTCG</sequence>
<dbReference type="CDD" id="cd06596">
    <property type="entry name" value="GH31_CPE1046"/>
    <property type="match status" value="1"/>
</dbReference>
<dbReference type="GO" id="GO:0004553">
    <property type="term" value="F:hydrolase activity, hydrolyzing O-glycosyl compounds"/>
    <property type="evidence" value="ECO:0007669"/>
    <property type="project" value="InterPro"/>
</dbReference>
<dbReference type="Pfam" id="PF17137">
    <property type="entry name" value="DUF5110"/>
    <property type="match status" value="1"/>
</dbReference>
<dbReference type="InterPro" id="IPR000322">
    <property type="entry name" value="Glyco_hydro_31_TIM"/>
</dbReference>
<feature type="region of interest" description="Disordered" evidence="2">
    <location>
        <begin position="1077"/>
        <end position="1098"/>
    </location>
</feature>
<keyword evidence="6" id="KW-1185">Reference proteome</keyword>
<dbReference type="InterPro" id="IPR038637">
    <property type="entry name" value="NPCBM_sf"/>
</dbReference>